<dbReference type="InterPro" id="IPR018584">
    <property type="entry name" value="GT87"/>
</dbReference>
<evidence type="ECO:0000256" key="5">
    <source>
        <dbReference type="ARBA" id="ARBA00022989"/>
    </source>
</evidence>
<evidence type="ECO:0000313" key="9">
    <source>
        <dbReference type="EMBL" id="OGG25700.1"/>
    </source>
</evidence>
<keyword evidence="6 8" id="KW-0472">Membrane</keyword>
<feature type="transmembrane region" description="Helical" evidence="8">
    <location>
        <begin position="98"/>
        <end position="122"/>
    </location>
</feature>
<evidence type="ECO:0000256" key="3">
    <source>
        <dbReference type="ARBA" id="ARBA00022679"/>
    </source>
</evidence>
<dbReference type="EMBL" id="MFJR01000015">
    <property type="protein sequence ID" value="OGG25700.1"/>
    <property type="molecule type" value="Genomic_DNA"/>
</dbReference>
<feature type="transmembrane region" description="Helical" evidence="8">
    <location>
        <begin position="254"/>
        <end position="272"/>
    </location>
</feature>
<evidence type="ECO:0000256" key="8">
    <source>
        <dbReference type="SAM" id="Phobius"/>
    </source>
</evidence>
<evidence type="ECO:0000256" key="2">
    <source>
        <dbReference type="ARBA" id="ARBA00022475"/>
    </source>
</evidence>
<feature type="transmembrane region" description="Helical" evidence="8">
    <location>
        <begin position="142"/>
        <end position="166"/>
    </location>
</feature>
<comment type="caution">
    <text evidence="9">The sequence shown here is derived from an EMBL/GenBank/DDBJ whole genome shotgun (WGS) entry which is preliminary data.</text>
</comment>
<feature type="transmembrane region" description="Helical" evidence="8">
    <location>
        <begin position="370"/>
        <end position="393"/>
    </location>
</feature>
<accession>A0A1F6ALY5</accession>
<comment type="similarity">
    <text evidence="7">Belongs to the glycosyltransferase 87 family.</text>
</comment>
<comment type="subcellular location">
    <subcellularLocation>
        <location evidence="1">Cell membrane</location>
        <topology evidence="1">Multi-pass membrane protein</topology>
    </subcellularLocation>
</comment>
<keyword evidence="5 8" id="KW-1133">Transmembrane helix</keyword>
<protein>
    <recommendedName>
        <fullName evidence="11">DUF2029 domain-containing protein</fullName>
    </recommendedName>
</protein>
<organism evidence="9 10">
    <name type="scientific">Candidatus Gottesmanbacteria bacterium RIFCSPLOWO2_01_FULL_39_12b</name>
    <dbReference type="NCBI Taxonomy" id="1798388"/>
    <lineage>
        <taxon>Bacteria</taxon>
        <taxon>Candidatus Gottesmaniibacteriota</taxon>
    </lineage>
</organism>
<evidence type="ECO:0000256" key="4">
    <source>
        <dbReference type="ARBA" id="ARBA00022692"/>
    </source>
</evidence>
<dbReference type="GO" id="GO:0016758">
    <property type="term" value="F:hexosyltransferase activity"/>
    <property type="evidence" value="ECO:0007669"/>
    <property type="project" value="InterPro"/>
</dbReference>
<feature type="transmembrane region" description="Helical" evidence="8">
    <location>
        <begin position="178"/>
        <end position="202"/>
    </location>
</feature>
<name>A0A1F6ALY5_9BACT</name>
<feature type="transmembrane region" description="Helical" evidence="8">
    <location>
        <begin position="12"/>
        <end position="29"/>
    </location>
</feature>
<feature type="transmembrane region" description="Helical" evidence="8">
    <location>
        <begin position="292"/>
        <end position="314"/>
    </location>
</feature>
<feature type="transmembrane region" description="Helical" evidence="8">
    <location>
        <begin position="58"/>
        <end position="78"/>
    </location>
</feature>
<evidence type="ECO:0000313" key="10">
    <source>
        <dbReference type="Proteomes" id="UP000176609"/>
    </source>
</evidence>
<proteinExistence type="inferred from homology"/>
<gene>
    <name evidence="9" type="ORF">A2960_05085</name>
</gene>
<evidence type="ECO:0000256" key="1">
    <source>
        <dbReference type="ARBA" id="ARBA00004651"/>
    </source>
</evidence>
<dbReference type="Proteomes" id="UP000176609">
    <property type="component" value="Unassembled WGS sequence"/>
</dbReference>
<dbReference type="GO" id="GO:0005886">
    <property type="term" value="C:plasma membrane"/>
    <property type="evidence" value="ECO:0007669"/>
    <property type="project" value="UniProtKB-SubCell"/>
</dbReference>
<reference evidence="9 10" key="1">
    <citation type="journal article" date="2016" name="Nat. Commun.">
        <title>Thousands of microbial genomes shed light on interconnected biogeochemical processes in an aquifer system.</title>
        <authorList>
            <person name="Anantharaman K."/>
            <person name="Brown C.T."/>
            <person name="Hug L.A."/>
            <person name="Sharon I."/>
            <person name="Castelle C.J."/>
            <person name="Probst A.J."/>
            <person name="Thomas B.C."/>
            <person name="Singh A."/>
            <person name="Wilkins M.J."/>
            <person name="Karaoz U."/>
            <person name="Brodie E.L."/>
            <person name="Williams K.H."/>
            <person name="Hubbard S.S."/>
            <person name="Banfield J.F."/>
        </authorList>
    </citation>
    <scope>NUCLEOTIDE SEQUENCE [LARGE SCALE GENOMIC DNA]</scope>
</reference>
<feature type="transmembrane region" description="Helical" evidence="8">
    <location>
        <begin position="208"/>
        <end position="233"/>
    </location>
</feature>
<dbReference type="Pfam" id="PF09594">
    <property type="entry name" value="GT87"/>
    <property type="match status" value="1"/>
</dbReference>
<evidence type="ECO:0000256" key="7">
    <source>
        <dbReference type="ARBA" id="ARBA00024033"/>
    </source>
</evidence>
<keyword evidence="4 8" id="KW-0812">Transmembrane</keyword>
<sequence length="405" mass="46929">MIFERLRHDTINIFLLGIILRLVIIPFTFNWDLSANTKVASSFSFSSIREFYREPLAAYPPLMYTLLKSFLTFSSPLLNQYFNSWMHMGDISGSASPYIYRILSVVKLPYIILELLSAFIFSKFFTGQKARDALLLWMVNPIMLFLVAGWTNVDVIPLFALLLFLLFKMRGKDYLSSFCLGLSVSLKLFPVFLLPFLFITINSWKKRILAALFILLPVITTHLPILTTPQYFSHAITGGYSRKIMFSLIPIGDNRSLLPFALGYFLLFLYFLNQKKISHSLMAYSFTALIPLFAFSSFNLQWFLWILPFIFYYQLTLPQLRTPFKFLYLSFTSLVLLSQMSLNFGMLSPIEPTLLTYDWPLKEFIGNDNLFLMMNILHTLLTSSLLWIGYGVLKSMEKEKTNAQI</sequence>
<evidence type="ECO:0008006" key="11">
    <source>
        <dbReference type="Google" id="ProtNLM"/>
    </source>
</evidence>
<keyword evidence="3" id="KW-0808">Transferase</keyword>
<keyword evidence="2" id="KW-1003">Cell membrane</keyword>
<evidence type="ECO:0000256" key="6">
    <source>
        <dbReference type="ARBA" id="ARBA00023136"/>
    </source>
</evidence>
<dbReference type="AlphaFoldDB" id="A0A1F6ALY5"/>
<feature type="transmembrane region" description="Helical" evidence="8">
    <location>
        <begin position="326"/>
        <end position="350"/>
    </location>
</feature>